<dbReference type="Pfam" id="PF19751">
    <property type="entry name" value="DUF6238"/>
    <property type="match status" value="1"/>
</dbReference>
<keyword evidence="2" id="KW-1185">Reference proteome</keyword>
<dbReference type="EMBL" id="VJZE01000607">
    <property type="protein sequence ID" value="MPY46238.1"/>
    <property type="molecule type" value="Genomic_DNA"/>
</dbReference>
<dbReference type="AlphaFoldDB" id="A0A5N8WI95"/>
<dbReference type="InterPro" id="IPR046205">
    <property type="entry name" value="DUF6238"/>
</dbReference>
<evidence type="ECO:0000313" key="1">
    <source>
        <dbReference type="EMBL" id="MPY46238.1"/>
    </source>
</evidence>
<organism evidence="1 2">
    <name type="scientific">Streptomyces phyllanthi</name>
    <dbReference type="NCBI Taxonomy" id="1803180"/>
    <lineage>
        <taxon>Bacteria</taxon>
        <taxon>Bacillati</taxon>
        <taxon>Actinomycetota</taxon>
        <taxon>Actinomycetes</taxon>
        <taxon>Kitasatosporales</taxon>
        <taxon>Streptomycetaceae</taxon>
        <taxon>Streptomyces</taxon>
    </lineage>
</organism>
<comment type="caution">
    <text evidence="1">The sequence shown here is derived from an EMBL/GenBank/DDBJ whole genome shotgun (WGS) entry which is preliminary data.</text>
</comment>
<dbReference type="RefSeq" id="WP_194236994.1">
    <property type="nucleotide sequence ID" value="NZ_BAABEQ010000029.1"/>
</dbReference>
<protein>
    <submittedName>
        <fullName evidence="1">Uncharacterized protein</fullName>
    </submittedName>
</protein>
<accession>A0A5N8WI95</accession>
<proteinExistence type="predicted"/>
<sequence length="150" mass="16400">MPPSTPTTGPLAYLGAATASIRRQTRRPALANRPYFDAVHAHLVALHFLLDRLTEDGDPSNPATGSHLTAARTRIWQATSHLHDAYHSAPHLDGTPAMRGDCLSEQVLEGPLFLTICQRHLVTTITVRRQTTPADLASPPLHGHTTYFNI</sequence>
<reference evidence="1 2" key="1">
    <citation type="submission" date="2019-07" db="EMBL/GenBank/DDBJ databases">
        <title>New species of Amycolatopsis and Streptomyces.</title>
        <authorList>
            <person name="Duangmal K."/>
            <person name="Teo W.F.A."/>
            <person name="Lipun K."/>
        </authorList>
    </citation>
    <scope>NUCLEOTIDE SEQUENCE [LARGE SCALE GENOMIC DNA]</scope>
    <source>
        <strain evidence="1 2">TISTR 2346</strain>
    </source>
</reference>
<dbReference type="Proteomes" id="UP000326979">
    <property type="component" value="Unassembled WGS sequence"/>
</dbReference>
<evidence type="ECO:0000313" key="2">
    <source>
        <dbReference type="Proteomes" id="UP000326979"/>
    </source>
</evidence>
<name>A0A5N8WI95_9ACTN</name>
<gene>
    <name evidence="1" type="ORF">FNH04_41950</name>
</gene>